<dbReference type="Pfam" id="PF24016">
    <property type="entry name" value="DUF7330"/>
    <property type="match status" value="1"/>
</dbReference>
<sequence>MIVVPDDQEANKPAAGTYKVNRSPEVDIDPPPGYSELHEAYAESPTAARYPPAPPNIKPSNFIRIMQPNARIKASWIIDPALRIPTAFLPPLLPNETAATRQNLNLETRNGTVDADVYVMPTRRADRKPSNQRLIIHTSSTNGTVTTTVHDVVTSESEKTRLPLLISTSSANGRVFVYIPRSFQGLVRAEIRNGSLRYSSDVQALLTPLSDFNRTQRAFIGHLDTSKLENNAEWTGDELIVRAANGNVRISFDDEVDRPPTPIEGGFWTRLFWL</sequence>
<feature type="domain" description="DUF7330" evidence="2">
    <location>
        <begin position="61"/>
        <end position="255"/>
    </location>
</feature>
<dbReference type="InterPro" id="IPR055754">
    <property type="entry name" value="DUF7330"/>
</dbReference>
<gene>
    <name evidence="3" type="ORF">HYPSUDRAFT_48522</name>
</gene>
<feature type="region of interest" description="Disordered" evidence="1">
    <location>
        <begin position="1"/>
        <end position="32"/>
    </location>
</feature>
<dbReference type="STRING" id="945553.A0A0D2P483"/>
<organism evidence="3 4">
    <name type="scientific">Hypholoma sublateritium (strain FD-334 SS-4)</name>
    <dbReference type="NCBI Taxonomy" id="945553"/>
    <lineage>
        <taxon>Eukaryota</taxon>
        <taxon>Fungi</taxon>
        <taxon>Dikarya</taxon>
        <taxon>Basidiomycota</taxon>
        <taxon>Agaricomycotina</taxon>
        <taxon>Agaricomycetes</taxon>
        <taxon>Agaricomycetidae</taxon>
        <taxon>Agaricales</taxon>
        <taxon>Agaricineae</taxon>
        <taxon>Strophariaceae</taxon>
        <taxon>Hypholoma</taxon>
    </lineage>
</organism>
<dbReference type="OMA" id="TEGCIIA"/>
<dbReference type="EMBL" id="KN817649">
    <property type="protein sequence ID" value="KJA15295.1"/>
    <property type="molecule type" value="Genomic_DNA"/>
</dbReference>
<evidence type="ECO:0000313" key="4">
    <source>
        <dbReference type="Proteomes" id="UP000054270"/>
    </source>
</evidence>
<evidence type="ECO:0000259" key="2">
    <source>
        <dbReference type="Pfam" id="PF24016"/>
    </source>
</evidence>
<dbReference type="Proteomes" id="UP000054270">
    <property type="component" value="Unassembled WGS sequence"/>
</dbReference>
<keyword evidence="4" id="KW-1185">Reference proteome</keyword>
<evidence type="ECO:0000256" key="1">
    <source>
        <dbReference type="SAM" id="MobiDB-lite"/>
    </source>
</evidence>
<proteinExistence type="predicted"/>
<evidence type="ECO:0000313" key="3">
    <source>
        <dbReference type="EMBL" id="KJA15295.1"/>
    </source>
</evidence>
<reference evidence="4" key="1">
    <citation type="submission" date="2014-04" db="EMBL/GenBank/DDBJ databases">
        <title>Evolutionary Origins and Diversification of the Mycorrhizal Mutualists.</title>
        <authorList>
            <consortium name="DOE Joint Genome Institute"/>
            <consortium name="Mycorrhizal Genomics Consortium"/>
            <person name="Kohler A."/>
            <person name="Kuo A."/>
            <person name="Nagy L.G."/>
            <person name="Floudas D."/>
            <person name="Copeland A."/>
            <person name="Barry K.W."/>
            <person name="Cichocki N."/>
            <person name="Veneault-Fourrey C."/>
            <person name="LaButti K."/>
            <person name="Lindquist E.A."/>
            <person name="Lipzen A."/>
            <person name="Lundell T."/>
            <person name="Morin E."/>
            <person name="Murat C."/>
            <person name="Riley R."/>
            <person name="Ohm R."/>
            <person name="Sun H."/>
            <person name="Tunlid A."/>
            <person name="Henrissat B."/>
            <person name="Grigoriev I.V."/>
            <person name="Hibbett D.S."/>
            <person name="Martin F."/>
        </authorList>
    </citation>
    <scope>NUCLEOTIDE SEQUENCE [LARGE SCALE GENOMIC DNA]</scope>
    <source>
        <strain evidence="4">FD-334 SS-4</strain>
    </source>
</reference>
<dbReference type="AlphaFoldDB" id="A0A0D2P483"/>
<name>A0A0D2P483_HYPSF</name>
<protein>
    <recommendedName>
        <fullName evidence="2">DUF7330 domain-containing protein</fullName>
    </recommendedName>
</protein>
<dbReference type="OrthoDB" id="5289249at2759"/>
<accession>A0A0D2P483</accession>